<feature type="domain" description="N-acetyltransferase" evidence="3">
    <location>
        <begin position="13"/>
        <end position="160"/>
    </location>
</feature>
<dbReference type="InterPro" id="IPR016181">
    <property type="entry name" value="Acyl_CoA_acyltransferase"/>
</dbReference>
<dbReference type="PANTHER" id="PTHR42919:SF8">
    <property type="entry name" value="N-ALPHA-ACETYLTRANSFERASE 50"/>
    <property type="match status" value="1"/>
</dbReference>
<keyword evidence="1" id="KW-0808">Transferase</keyword>
<organism evidence="4 5">
    <name type="scientific">Candidatus Nomurabacteria bacterium RIFCSPLOWO2_02_FULL_40_10</name>
    <dbReference type="NCBI Taxonomy" id="1801786"/>
    <lineage>
        <taxon>Bacteria</taxon>
        <taxon>Candidatus Nomuraibacteriota</taxon>
    </lineage>
</organism>
<dbReference type="PANTHER" id="PTHR42919">
    <property type="entry name" value="N-ALPHA-ACETYLTRANSFERASE"/>
    <property type="match status" value="1"/>
</dbReference>
<dbReference type="SUPFAM" id="SSF55729">
    <property type="entry name" value="Acyl-CoA N-acyltransferases (Nat)"/>
    <property type="match status" value="1"/>
</dbReference>
<dbReference type="InterPro" id="IPR000182">
    <property type="entry name" value="GNAT_dom"/>
</dbReference>
<evidence type="ECO:0000313" key="4">
    <source>
        <dbReference type="EMBL" id="OGJ00094.1"/>
    </source>
</evidence>
<keyword evidence="2" id="KW-0012">Acyltransferase</keyword>
<dbReference type="CDD" id="cd04301">
    <property type="entry name" value="NAT_SF"/>
    <property type="match status" value="1"/>
</dbReference>
<evidence type="ECO:0000259" key="3">
    <source>
        <dbReference type="PROSITE" id="PS51186"/>
    </source>
</evidence>
<accession>A0A1F6Y159</accession>
<evidence type="ECO:0000313" key="5">
    <source>
        <dbReference type="Proteomes" id="UP000176479"/>
    </source>
</evidence>
<dbReference type="Proteomes" id="UP000176479">
    <property type="component" value="Unassembled WGS sequence"/>
</dbReference>
<evidence type="ECO:0000256" key="1">
    <source>
        <dbReference type="ARBA" id="ARBA00022679"/>
    </source>
</evidence>
<dbReference type="AlphaFoldDB" id="A0A1F6Y159"/>
<gene>
    <name evidence="4" type="ORF">A3H53_04020</name>
</gene>
<proteinExistence type="predicted"/>
<reference evidence="4 5" key="1">
    <citation type="journal article" date="2016" name="Nat. Commun.">
        <title>Thousands of microbial genomes shed light on interconnected biogeochemical processes in an aquifer system.</title>
        <authorList>
            <person name="Anantharaman K."/>
            <person name="Brown C.T."/>
            <person name="Hug L.A."/>
            <person name="Sharon I."/>
            <person name="Castelle C.J."/>
            <person name="Probst A.J."/>
            <person name="Thomas B.C."/>
            <person name="Singh A."/>
            <person name="Wilkins M.J."/>
            <person name="Karaoz U."/>
            <person name="Brodie E.L."/>
            <person name="Williams K.H."/>
            <person name="Hubbard S.S."/>
            <person name="Banfield J.F."/>
        </authorList>
    </citation>
    <scope>NUCLEOTIDE SEQUENCE [LARGE SCALE GENOMIC DNA]</scope>
</reference>
<dbReference type="Gene3D" id="3.40.630.30">
    <property type="match status" value="1"/>
</dbReference>
<protein>
    <recommendedName>
        <fullName evidence="3">N-acetyltransferase domain-containing protein</fullName>
    </recommendedName>
</protein>
<dbReference type="EMBL" id="MFVK01000001">
    <property type="protein sequence ID" value="OGJ00094.1"/>
    <property type="molecule type" value="Genomic_DNA"/>
</dbReference>
<evidence type="ECO:0000256" key="2">
    <source>
        <dbReference type="ARBA" id="ARBA00023315"/>
    </source>
</evidence>
<dbReference type="GO" id="GO:0016747">
    <property type="term" value="F:acyltransferase activity, transferring groups other than amino-acyl groups"/>
    <property type="evidence" value="ECO:0007669"/>
    <property type="project" value="InterPro"/>
</dbReference>
<comment type="caution">
    <text evidence="4">The sequence shown here is derived from an EMBL/GenBank/DDBJ whole genome shotgun (WGS) entry which is preliminary data.</text>
</comment>
<dbReference type="Pfam" id="PF00583">
    <property type="entry name" value="Acetyltransf_1"/>
    <property type="match status" value="1"/>
</dbReference>
<dbReference type="InterPro" id="IPR051556">
    <property type="entry name" value="N-term/lysine_N-AcTrnsfr"/>
</dbReference>
<name>A0A1F6Y159_9BACT</name>
<sequence length="160" mass="17723">MGNSTVDKLAWIIGIKNLSSRQVEGINLLLKQLSALPAESTRPKLRSILNQSGFTMVLVEDPEADHRVIGIACVTVSATPMRTTAYIDDVVVDEKYRGQGIAKLMTKYLIAIARIKNAEYVSLTSNPNNPKRVVAIKMYEGLDFKLIGTVGSSNYYRLYL</sequence>
<dbReference type="PROSITE" id="PS51186">
    <property type="entry name" value="GNAT"/>
    <property type="match status" value="1"/>
</dbReference>